<dbReference type="Proteomes" id="UP000016057">
    <property type="component" value="Unassembled WGS sequence"/>
</dbReference>
<dbReference type="PROSITE" id="PS51257">
    <property type="entry name" value="PROKAR_LIPOPROTEIN"/>
    <property type="match status" value="1"/>
</dbReference>
<name>K8Z9J3_9ENTE</name>
<feature type="region of interest" description="Disordered" evidence="1">
    <location>
        <begin position="80"/>
        <end position="128"/>
    </location>
</feature>
<dbReference type="OrthoDB" id="4376109at2"/>
<dbReference type="Gene3D" id="3.40.10.10">
    <property type="entry name" value="DNA Methylphosphotriester Repair Domain"/>
    <property type="match status" value="1"/>
</dbReference>
<organism evidence="2 3">
    <name type="scientific">Catellicoccus marimammalium M35/04/3</name>
    <dbReference type="NCBI Taxonomy" id="1234409"/>
    <lineage>
        <taxon>Bacteria</taxon>
        <taxon>Bacillati</taxon>
        <taxon>Bacillota</taxon>
        <taxon>Bacilli</taxon>
        <taxon>Lactobacillales</taxon>
        <taxon>Enterococcaceae</taxon>
        <taxon>Catellicoccus</taxon>
    </lineage>
</organism>
<evidence type="ECO:0000313" key="3">
    <source>
        <dbReference type="Proteomes" id="UP000016057"/>
    </source>
</evidence>
<dbReference type="InterPro" id="IPR035451">
    <property type="entry name" value="Ada-like_dom_sf"/>
</dbReference>
<feature type="compositionally biased region" description="Basic and acidic residues" evidence="1">
    <location>
        <begin position="80"/>
        <end position="99"/>
    </location>
</feature>
<dbReference type="EMBL" id="AMYT01000011">
    <property type="protein sequence ID" value="EKU27709.1"/>
    <property type="molecule type" value="Genomic_DNA"/>
</dbReference>
<reference evidence="2 3" key="1">
    <citation type="journal article" date="2013" name="Genome Announc.">
        <title>Draft Genome Sequence of Catellicoccus marimammalium, a Novel Species Commonly Found in Gull Feces.</title>
        <authorList>
            <person name="Weigand M.R."/>
            <person name="Ryu H."/>
            <person name="Bozcek L."/>
            <person name="Konstantinidis K.T."/>
            <person name="Santo Domingo J.W."/>
        </authorList>
    </citation>
    <scope>NUCLEOTIDE SEQUENCE [LARGE SCALE GENOMIC DNA]</scope>
    <source>
        <strain evidence="2 3">M35/04/3</strain>
    </source>
</reference>
<keyword evidence="3" id="KW-1185">Reference proteome</keyword>
<dbReference type="RefSeq" id="WP_009489306.1">
    <property type="nucleotide sequence ID" value="NZ_AMYT01000011.1"/>
</dbReference>
<gene>
    <name evidence="2" type="ORF">C683_0490</name>
</gene>
<feature type="compositionally biased region" description="Polar residues" evidence="1">
    <location>
        <begin position="100"/>
        <end position="128"/>
    </location>
</feature>
<evidence type="ECO:0000256" key="1">
    <source>
        <dbReference type="SAM" id="MobiDB-lite"/>
    </source>
</evidence>
<proteinExistence type="predicted"/>
<protein>
    <submittedName>
        <fullName evidence="2">YttA</fullName>
    </submittedName>
</protein>
<dbReference type="AlphaFoldDB" id="K8Z9J3"/>
<evidence type="ECO:0000313" key="2">
    <source>
        <dbReference type="EMBL" id="EKU27709.1"/>
    </source>
</evidence>
<comment type="caution">
    <text evidence="2">The sequence shown here is derived from an EMBL/GenBank/DDBJ whole genome shotgun (WGS) entry which is preliminary data.</text>
</comment>
<sequence length="182" mass="20491">MNKKIVLGLGILLSLGFLTGCGEKSEQENKIADLENELNTKNSEIVKMSDENKKLSAENRNLKNVAEELKQEEKRVQELENRLEQAQKENKELQSENKKQNYIQNDTASTTPATKSSVSNQNAKVETKTIQSNSNKVYANSKSKIYHVKGGQFYNEMSDSENLVVFNSPQEAEAAGYRISKK</sequence>
<accession>K8Z9J3</accession>